<dbReference type="EMBL" id="BGPR01125486">
    <property type="protein sequence ID" value="GBN32277.1"/>
    <property type="molecule type" value="Genomic_DNA"/>
</dbReference>
<comment type="caution">
    <text evidence="2">The sequence shown here is derived from an EMBL/GenBank/DDBJ whole genome shotgun (WGS) entry which is preliminary data.</text>
</comment>
<dbReference type="Proteomes" id="UP000499080">
    <property type="component" value="Unassembled WGS sequence"/>
</dbReference>
<name>A0A4Y2N287_ARAVE</name>
<feature type="compositionally biased region" description="Polar residues" evidence="1">
    <location>
        <begin position="94"/>
        <end position="108"/>
    </location>
</feature>
<dbReference type="AlphaFoldDB" id="A0A4Y2N287"/>
<evidence type="ECO:0000256" key="1">
    <source>
        <dbReference type="SAM" id="MobiDB-lite"/>
    </source>
</evidence>
<proteinExistence type="predicted"/>
<evidence type="ECO:0000313" key="3">
    <source>
        <dbReference type="Proteomes" id="UP000499080"/>
    </source>
</evidence>
<keyword evidence="3" id="KW-1185">Reference proteome</keyword>
<organism evidence="2 3">
    <name type="scientific">Araneus ventricosus</name>
    <name type="common">Orbweaver spider</name>
    <name type="synonym">Epeira ventricosa</name>
    <dbReference type="NCBI Taxonomy" id="182803"/>
    <lineage>
        <taxon>Eukaryota</taxon>
        <taxon>Metazoa</taxon>
        <taxon>Ecdysozoa</taxon>
        <taxon>Arthropoda</taxon>
        <taxon>Chelicerata</taxon>
        <taxon>Arachnida</taxon>
        <taxon>Araneae</taxon>
        <taxon>Araneomorphae</taxon>
        <taxon>Entelegynae</taxon>
        <taxon>Araneoidea</taxon>
        <taxon>Araneidae</taxon>
        <taxon>Araneus</taxon>
    </lineage>
</organism>
<gene>
    <name evidence="2" type="ORF">AVEN_167964_1</name>
</gene>
<dbReference type="OrthoDB" id="440760at2759"/>
<feature type="non-terminal residue" evidence="2">
    <location>
        <position position="124"/>
    </location>
</feature>
<reference evidence="2 3" key="1">
    <citation type="journal article" date="2019" name="Sci. Rep.">
        <title>Orb-weaving spider Araneus ventricosus genome elucidates the spidroin gene catalogue.</title>
        <authorList>
            <person name="Kono N."/>
            <person name="Nakamura H."/>
            <person name="Ohtoshi R."/>
            <person name="Moran D.A.P."/>
            <person name="Shinohara A."/>
            <person name="Yoshida Y."/>
            <person name="Fujiwara M."/>
            <person name="Mori M."/>
            <person name="Tomita M."/>
            <person name="Arakawa K."/>
        </authorList>
    </citation>
    <scope>NUCLEOTIDE SEQUENCE [LARGE SCALE GENOMIC DNA]</scope>
</reference>
<evidence type="ECO:0000313" key="2">
    <source>
        <dbReference type="EMBL" id="GBN32277.1"/>
    </source>
</evidence>
<feature type="region of interest" description="Disordered" evidence="1">
    <location>
        <begin position="82"/>
        <end position="124"/>
    </location>
</feature>
<accession>A0A4Y2N287</accession>
<protein>
    <submittedName>
        <fullName evidence="2">Uncharacterized protein</fullName>
    </submittedName>
</protein>
<sequence>MRKRHRRYQGNHLPLPCNSRLLSLLLDPKGDGGKFKDWLLADKVTTLQPTAIALDILSFFARETVAEVVEASLIINRPKLKKPVKSDLDIPSSLLKNNSQSTTDQPETLTDFDLDVPSSLSGML</sequence>